<keyword evidence="3" id="KW-1185">Reference proteome</keyword>
<dbReference type="EMBL" id="JAINUG010001631">
    <property type="protein sequence ID" value="KAJ8355106.1"/>
    <property type="molecule type" value="Genomic_DNA"/>
</dbReference>
<accession>A0AAD7VXI4</accession>
<reference evidence="2" key="1">
    <citation type="journal article" date="2023" name="Science">
        <title>Genome structures resolve the early diversification of teleost fishes.</title>
        <authorList>
            <person name="Parey E."/>
            <person name="Louis A."/>
            <person name="Montfort J."/>
            <person name="Bouchez O."/>
            <person name="Roques C."/>
            <person name="Iampietro C."/>
            <person name="Lluch J."/>
            <person name="Castinel A."/>
            <person name="Donnadieu C."/>
            <person name="Desvignes T."/>
            <person name="Floi Bucao C."/>
            <person name="Jouanno E."/>
            <person name="Wen M."/>
            <person name="Mejri S."/>
            <person name="Dirks R."/>
            <person name="Jansen H."/>
            <person name="Henkel C."/>
            <person name="Chen W.J."/>
            <person name="Zahm M."/>
            <person name="Cabau C."/>
            <person name="Klopp C."/>
            <person name="Thompson A.W."/>
            <person name="Robinson-Rechavi M."/>
            <person name="Braasch I."/>
            <person name="Lecointre G."/>
            <person name="Bobe J."/>
            <person name="Postlethwait J.H."/>
            <person name="Berthelot C."/>
            <person name="Roest Crollius H."/>
            <person name="Guiguen Y."/>
        </authorList>
    </citation>
    <scope>NUCLEOTIDE SEQUENCE</scope>
    <source>
        <strain evidence="2">NC1722</strain>
    </source>
</reference>
<dbReference type="AlphaFoldDB" id="A0AAD7VXI4"/>
<feature type="compositionally biased region" description="Low complexity" evidence="1">
    <location>
        <begin position="151"/>
        <end position="172"/>
    </location>
</feature>
<feature type="compositionally biased region" description="Basic and acidic residues" evidence="1">
    <location>
        <begin position="1"/>
        <end position="19"/>
    </location>
</feature>
<evidence type="ECO:0000313" key="2">
    <source>
        <dbReference type="EMBL" id="KAJ8355106.1"/>
    </source>
</evidence>
<feature type="region of interest" description="Disordered" evidence="1">
    <location>
        <begin position="1"/>
        <end position="71"/>
    </location>
</feature>
<comment type="caution">
    <text evidence="2">The sequence shown here is derived from an EMBL/GenBank/DDBJ whole genome shotgun (WGS) entry which is preliminary data.</text>
</comment>
<proteinExistence type="predicted"/>
<dbReference type="Proteomes" id="UP001221898">
    <property type="component" value="Unassembled WGS sequence"/>
</dbReference>
<protein>
    <submittedName>
        <fullName evidence="2">Uncharacterized protein</fullName>
    </submittedName>
</protein>
<evidence type="ECO:0000256" key="1">
    <source>
        <dbReference type="SAM" id="MobiDB-lite"/>
    </source>
</evidence>
<gene>
    <name evidence="2" type="ORF">AAFF_G00098010</name>
</gene>
<sequence>MRDVMKSIDTIRQEADKRMRAQQSRQSGQQCGPVELKKEVSFKAQPSPPSISSQTGQQTEKQNGDSSPTGVVMLRNALKFLDSIGQKSDKRLRAQQSGEQCGPVGLMKEEDSFKAQPSPPSVGSKTANKNVQIQFGSMDDKIWEQIKNRLTTQKQQPSPPSISSQTGQQTEK</sequence>
<feature type="compositionally biased region" description="Polar residues" evidence="1">
    <location>
        <begin position="21"/>
        <end position="30"/>
    </location>
</feature>
<feature type="compositionally biased region" description="Polar residues" evidence="1">
    <location>
        <begin position="50"/>
        <end position="69"/>
    </location>
</feature>
<feature type="non-terminal residue" evidence="2">
    <location>
        <position position="1"/>
    </location>
</feature>
<feature type="region of interest" description="Disordered" evidence="1">
    <location>
        <begin position="88"/>
        <end position="172"/>
    </location>
</feature>
<name>A0AAD7VXI4_9TELE</name>
<feature type="compositionally biased region" description="Basic and acidic residues" evidence="1">
    <location>
        <begin position="138"/>
        <end position="147"/>
    </location>
</feature>
<organism evidence="2 3">
    <name type="scientific">Aldrovandia affinis</name>
    <dbReference type="NCBI Taxonomy" id="143900"/>
    <lineage>
        <taxon>Eukaryota</taxon>
        <taxon>Metazoa</taxon>
        <taxon>Chordata</taxon>
        <taxon>Craniata</taxon>
        <taxon>Vertebrata</taxon>
        <taxon>Euteleostomi</taxon>
        <taxon>Actinopterygii</taxon>
        <taxon>Neopterygii</taxon>
        <taxon>Teleostei</taxon>
        <taxon>Notacanthiformes</taxon>
        <taxon>Halosauridae</taxon>
        <taxon>Aldrovandia</taxon>
    </lineage>
</organism>
<evidence type="ECO:0000313" key="3">
    <source>
        <dbReference type="Proteomes" id="UP001221898"/>
    </source>
</evidence>
<feature type="compositionally biased region" description="Polar residues" evidence="1">
    <location>
        <begin position="121"/>
        <end position="135"/>
    </location>
</feature>